<dbReference type="Pfam" id="PF21983">
    <property type="entry name" value="NikA-like"/>
    <property type="match status" value="1"/>
</dbReference>
<dbReference type="EMBL" id="CP121196">
    <property type="protein sequence ID" value="XBH15816.1"/>
    <property type="molecule type" value="Genomic_DNA"/>
</dbReference>
<dbReference type="AlphaFoldDB" id="A0AAU7DEQ0"/>
<protein>
    <submittedName>
        <fullName evidence="2">Uncharacterized protein</fullName>
    </submittedName>
</protein>
<proteinExistence type="predicted"/>
<name>A0AAU7DEQ0_9BACT</name>
<evidence type="ECO:0000256" key="1">
    <source>
        <dbReference type="SAM" id="MobiDB-lite"/>
    </source>
</evidence>
<organism evidence="2">
    <name type="scientific">Telmatobacter sp. DSM 110680</name>
    <dbReference type="NCBI Taxonomy" id="3036704"/>
    <lineage>
        <taxon>Bacteria</taxon>
        <taxon>Pseudomonadati</taxon>
        <taxon>Acidobacteriota</taxon>
        <taxon>Terriglobia</taxon>
        <taxon>Terriglobales</taxon>
        <taxon>Acidobacteriaceae</taxon>
        <taxon>Telmatobacter</taxon>
    </lineage>
</organism>
<gene>
    <name evidence="2" type="ORF">P8935_14690</name>
</gene>
<reference evidence="2" key="1">
    <citation type="submission" date="2023-03" db="EMBL/GenBank/DDBJ databases">
        <title>Edaphobacter sp.</title>
        <authorList>
            <person name="Huber K.J."/>
            <person name="Papendorf J."/>
            <person name="Pilke C."/>
            <person name="Bunk B."/>
            <person name="Sproeer C."/>
            <person name="Pester M."/>
        </authorList>
    </citation>
    <scope>NUCLEOTIDE SEQUENCE</scope>
    <source>
        <strain evidence="2">DSM 110680</strain>
    </source>
</reference>
<dbReference type="InterPro" id="IPR053842">
    <property type="entry name" value="NikA-like"/>
</dbReference>
<accession>A0AAU7DEQ0</accession>
<evidence type="ECO:0000313" key="2">
    <source>
        <dbReference type="EMBL" id="XBH15816.1"/>
    </source>
</evidence>
<sequence>MASSDGKQSSVVPSASSGAPGSETSRTKSIATRLSEGEFAEVERAATNAGQKVSEWLRYAALAQSRSTPTDPILLAEIVGIRALMLNLFAKASEGPLSQEDLRKISEYADAVKQRKAEEVLARTRGKGPGTPE</sequence>
<feature type="region of interest" description="Disordered" evidence="1">
    <location>
        <begin position="1"/>
        <end position="34"/>
    </location>
</feature>
<feature type="compositionally biased region" description="Polar residues" evidence="1">
    <location>
        <begin position="23"/>
        <end position="32"/>
    </location>
</feature>
<feature type="compositionally biased region" description="Low complexity" evidence="1">
    <location>
        <begin position="9"/>
        <end position="22"/>
    </location>
</feature>
<dbReference type="RefSeq" id="WP_348261048.1">
    <property type="nucleotide sequence ID" value="NZ_CP121196.1"/>
</dbReference>